<evidence type="ECO:0000313" key="9">
    <source>
        <dbReference type="EMBL" id="KAE8147625.1"/>
    </source>
</evidence>
<reference evidence="9 10" key="1">
    <citation type="submission" date="2019-04" db="EMBL/GenBank/DDBJ databases">
        <title>Friends and foes A comparative genomics study of 23 Aspergillus species from section Flavi.</title>
        <authorList>
            <consortium name="DOE Joint Genome Institute"/>
            <person name="Kjaerbolling I."/>
            <person name="Vesth T."/>
            <person name="Frisvad J.C."/>
            <person name="Nybo J.L."/>
            <person name="Theobald S."/>
            <person name="Kildgaard S."/>
            <person name="Isbrandt T."/>
            <person name="Kuo A."/>
            <person name="Sato A."/>
            <person name="Lyhne E.K."/>
            <person name="Kogle M.E."/>
            <person name="Wiebenga A."/>
            <person name="Kun R.S."/>
            <person name="Lubbers R.J."/>
            <person name="Makela M.R."/>
            <person name="Barry K."/>
            <person name="Chovatia M."/>
            <person name="Clum A."/>
            <person name="Daum C."/>
            <person name="Haridas S."/>
            <person name="He G."/>
            <person name="LaButti K."/>
            <person name="Lipzen A."/>
            <person name="Mondo S."/>
            <person name="Riley R."/>
            <person name="Salamov A."/>
            <person name="Simmons B.A."/>
            <person name="Magnuson J.K."/>
            <person name="Henrissat B."/>
            <person name="Mortensen U.H."/>
            <person name="Larsen T.O."/>
            <person name="Devries R.P."/>
            <person name="Grigoriev I.V."/>
            <person name="Machida M."/>
            <person name="Baker S.E."/>
            <person name="Andersen M.R."/>
        </authorList>
    </citation>
    <scope>NUCLEOTIDE SEQUENCE [LARGE SCALE GENOMIC DNA]</scope>
    <source>
        <strain evidence="9 10">IBT 18842</strain>
    </source>
</reference>
<dbReference type="GO" id="GO:0005634">
    <property type="term" value="C:nucleus"/>
    <property type="evidence" value="ECO:0007669"/>
    <property type="project" value="UniProtKB-SubCell"/>
</dbReference>
<evidence type="ECO:0000256" key="3">
    <source>
        <dbReference type="ARBA" id="ARBA00022694"/>
    </source>
</evidence>
<keyword evidence="2 6" id="KW-0853">WD repeat</keyword>
<dbReference type="PANTHER" id="PTHR16288">
    <property type="entry name" value="WD40 REPEAT PROTEIN 4"/>
    <property type="match status" value="1"/>
</dbReference>
<comment type="subcellular location">
    <subcellularLocation>
        <location evidence="1 6">Nucleus</location>
    </subcellularLocation>
</comment>
<evidence type="ECO:0000256" key="2">
    <source>
        <dbReference type="ARBA" id="ARBA00022574"/>
    </source>
</evidence>
<dbReference type="GO" id="GO:0106004">
    <property type="term" value="P:tRNA (guanine-N7)-methylation"/>
    <property type="evidence" value="ECO:0007669"/>
    <property type="project" value="UniProtKB-UniRule"/>
</dbReference>
<protein>
    <submittedName>
        <fullName evidence="9">WD40-repeat-containing domain protein</fullName>
    </submittedName>
</protein>
<dbReference type="Gene3D" id="2.130.10.10">
    <property type="entry name" value="YVTN repeat-like/Quinoprotein amine dehydrogenase"/>
    <property type="match status" value="1"/>
</dbReference>
<keyword evidence="5 6" id="KW-0539">Nucleus</keyword>
<dbReference type="HAMAP" id="MF_03056">
    <property type="entry name" value="TRM82"/>
    <property type="match status" value="1"/>
</dbReference>
<dbReference type="InterPro" id="IPR036322">
    <property type="entry name" value="WD40_repeat_dom_sf"/>
</dbReference>
<keyword evidence="4 6" id="KW-0677">Repeat</keyword>
<organism evidence="9 10">
    <name type="scientific">Aspergillus avenaceus</name>
    <dbReference type="NCBI Taxonomy" id="36643"/>
    <lineage>
        <taxon>Eukaryota</taxon>
        <taxon>Fungi</taxon>
        <taxon>Dikarya</taxon>
        <taxon>Ascomycota</taxon>
        <taxon>Pezizomycotina</taxon>
        <taxon>Eurotiomycetes</taxon>
        <taxon>Eurotiomycetidae</taxon>
        <taxon>Eurotiales</taxon>
        <taxon>Aspergillaceae</taxon>
        <taxon>Aspergillus</taxon>
        <taxon>Aspergillus subgen. Circumdati</taxon>
    </lineage>
</organism>
<evidence type="ECO:0000256" key="6">
    <source>
        <dbReference type="HAMAP-Rule" id="MF_03056"/>
    </source>
</evidence>
<keyword evidence="10" id="KW-1185">Reference proteome</keyword>
<evidence type="ECO:0000256" key="7">
    <source>
        <dbReference type="SAM" id="Coils"/>
    </source>
</evidence>
<proteinExistence type="inferred from homology"/>
<dbReference type="EMBL" id="ML742198">
    <property type="protein sequence ID" value="KAE8147625.1"/>
    <property type="molecule type" value="Genomic_DNA"/>
</dbReference>
<dbReference type="GO" id="GO:0005829">
    <property type="term" value="C:cytosol"/>
    <property type="evidence" value="ECO:0007669"/>
    <property type="project" value="TreeGrafter"/>
</dbReference>
<dbReference type="InterPro" id="IPR015943">
    <property type="entry name" value="WD40/YVTN_repeat-like_dom_sf"/>
</dbReference>
<dbReference type="GO" id="GO:0043527">
    <property type="term" value="C:tRNA methyltransferase complex"/>
    <property type="evidence" value="ECO:0007669"/>
    <property type="project" value="TreeGrafter"/>
</dbReference>
<accession>A0A5N6TMU0</accession>
<dbReference type="InterPro" id="IPR028884">
    <property type="entry name" value="Trm82"/>
</dbReference>
<dbReference type="OrthoDB" id="339900at2759"/>
<sequence length="487" mass="53679">MTNFQHPFQCIQFLEKQETQENGSQKLLVASAGPKLYSYNAETGERLAVWPQDVDANKTHDSAAETDQAPPEKKRKVSPTAEEPVNDVKSGAKAPAWSNIPIVVATANSEHVVAMTAEDKTIRVFQLQADGTFDQLSERCMPKRPCSIALADDDRTIVCGDKFGDVYSLPLIPGNEPYVAPKLVSRPKVPAATPLTVHSKRNLESLEQQLRHQQQKKATEEKTGINFEHQLLLGHVSLLTDVAFVSLPSDVSPTGKRSYILTADRDEHIRVSRYPQAHIIENYCLGHNSFINKLCIPEWAPEHLISGGGDNYLLVWKWAEGQIVQKVSLVDEGSEDTQVAVRGLWAVSSENSKVILVALDGTSQLLCFTHEVDGSLKAQEPIETTGNVLDVTSTGKDNKIFVTVDSIREKNSTQEWRASPSTLIESFRVKSEVEALDWEAVTESPVTNINSSGTSDIVADADAKQRKDLNLSVYGLGNLRKKLGEDD</sequence>
<feature type="region of interest" description="Disordered" evidence="8">
    <location>
        <begin position="57"/>
        <end position="92"/>
    </location>
</feature>
<comment type="similarity">
    <text evidence="6">Belongs to the WD repeat TRM82 family.</text>
</comment>
<evidence type="ECO:0000256" key="8">
    <source>
        <dbReference type="SAM" id="MobiDB-lite"/>
    </source>
</evidence>
<comment type="pathway">
    <text evidence="6">tRNA modification; N(7)-methylguanine-tRNA biosynthesis.</text>
</comment>
<dbReference type="Proteomes" id="UP000325780">
    <property type="component" value="Unassembled WGS sequence"/>
</dbReference>
<name>A0A5N6TMU0_ASPAV</name>
<feature type="coiled-coil region" evidence="7">
    <location>
        <begin position="196"/>
        <end position="223"/>
    </location>
</feature>
<evidence type="ECO:0000313" key="10">
    <source>
        <dbReference type="Proteomes" id="UP000325780"/>
    </source>
</evidence>
<dbReference type="PANTHER" id="PTHR16288:SF0">
    <property type="entry name" value="TRNA (GUANINE-N(7)-)-METHYLTRANSFERASE NON-CATALYTIC SUBUNIT WDR4"/>
    <property type="match status" value="1"/>
</dbReference>
<evidence type="ECO:0000256" key="5">
    <source>
        <dbReference type="ARBA" id="ARBA00023242"/>
    </source>
</evidence>
<keyword evidence="3 6" id="KW-0819">tRNA processing</keyword>
<comment type="function">
    <text evidence="6">Required for the formation of N(7)-methylguanine at position 46 (m7G46) in tRNA. In the complex, it is required to stabilize and induce conformational changes of the catalytic subunit.</text>
</comment>
<evidence type="ECO:0000256" key="4">
    <source>
        <dbReference type="ARBA" id="ARBA00022737"/>
    </source>
</evidence>
<dbReference type="SUPFAM" id="SSF50978">
    <property type="entry name" value="WD40 repeat-like"/>
    <property type="match status" value="1"/>
</dbReference>
<dbReference type="AlphaFoldDB" id="A0A5N6TMU0"/>
<gene>
    <name evidence="9" type="ORF">BDV25DRAFT_142560</name>
</gene>
<keyword evidence="7" id="KW-0175">Coiled coil</keyword>
<evidence type="ECO:0000256" key="1">
    <source>
        <dbReference type="ARBA" id="ARBA00004123"/>
    </source>
</evidence>
<dbReference type="UniPathway" id="UPA00989"/>